<evidence type="ECO:0000313" key="6">
    <source>
        <dbReference type="EMBL" id="AER65802.1"/>
    </source>
</evidence>
<evidence type="ECO:0000256" key="1">
    <source>
        <dbReference type="ARBA" id="ARBA00022475"/>
    </source>
</evidence>
<feature type="transmembrane region" description="Helical" evidence="5">
    <location>
        <begin position="68"/>
        <end position="92"/>
    </location>
</feature>
<dbReference type="GO" id="GO:0005886">
    <property type="term" value="C:plasma membrane"/>
    <property type="evidence" value="ECO:0007669"/>
    <property type="project" value="UniProtKB-SubCell"/>
</dbReference>
<dbReference type="EMBL" id="CP003096">
    <property type="protein sequence ID" value="AER65802.1"/>
    <property type="molecule type" value="Genomic_DNA"/>
</dbReference>
<evidence type="ECO:0000313" key="7">
    <source>
        <dbReference type="Proteomes" id="UP000005868"/>
    </source>
</evidence>
<comment type="subcellular location">
    <subcellularLocation>
        <location evidence="5">Cell membrane</location>
        <topology evidence="5">Multi-pass membrane protein</topology>
    </subcellularLocation>
</comment>
<dbReference type="Pfam" id="PF03699">
    <property type="entry name" value="UPF0182"/>
    <property type="match status" value="1"/>
</dbReference>
<keyword evidence="1 5" id="KW-1003">Cell membrane</keyword>
<accession>G7V5H5</accession>
<feature type="transmembrane region" description="Helical" evidence="5">
    <location>
        <begin position="27"/>
        <end position="48"/>
    </location>
</feature>
<dbReference type="HOGENOM" id="CLU_007733_0_0_0"/>
<feature type="transmembrane region" description="Helical" evidence="5">
    <location>
        <begin position="214"/>
        <end position="232"/>
    </location>
</feature>
<gene>
    <name evidence="6" type="ordered locus">Tlie_0056</name>
</gene>
<protein>
    <recommendedName>
        <fullName evidence="5">UPF0182 protein Tlie_0056</fullName>
    </recommendedName>
</protein>
<feature type="transmembrane region" description="Helical" evidence="5">
    <location>
        <begin position="174"/>
        <end position="194"/>
    </location>
</feature>
<dbReference type="Proteomes" id="UP000005868">
    <property type="component" value="Chromosome"/>
</dbReference>
<dbReference type="InterPro" id="IPR005372">
    <property type="entry name" value="UPF0182"/>
</dbReference>
<evidence type="ECO:0000256" key="3">
    <source>
        <dbReference type="ARBA" id="ARBA00022989"/>
    </source>
</evidence>
<reference evidence="6 7" key="2">
    <citation type="journal article" date="2012" name="Stand. Genomic Sci.">
        <title>Genome sequence of the moderately thermophilic, amino-acid-degrading and sulfur-reducing bacterium Thermovirga lienii type strain (Cas60314(T)).</title>
        <authorList>
            <person name="Goker M."/>
            <person name="Saunders E."/>
            <person name="Lapidus A."/>
            <person name="Nolan M."/>
            <person name="Lucas S."/>
            <person name="Hammon N."/>
            <person name="Deshpande S."/>
            <person name="Cheng J.F."/>
            <person name="Han C."/>
            <person name="Tapia R."/>
            <person name="Goodwin L.A."/>
            <person name="Pitluck S."/>
            <person name="Liolios K."/>
            <person name="Mavromatis K."/>
            <person name="Pagani I."/>
            <person name="Ivanova N."/>
            <person name="Mikhailova N."/>
            <person name="Pati A."/>
            <person name="Chen A."/>
            <person name="Palaniappan K."/>
            <person name="Land M."/>
            <person name="Chang Y.J."/>
            <person name="Jeffries C.D."/>
            <person name="Brambilla E.M."/>
            <person name="Rohde M."/>
            <person name="Spring S."/>
            <person name="Detter J.C."/>
            <person name="Woyke T."/>
            <person name="Bristow J."/>
            <person name="Eisen J.A."/>
            <person name="Markowitz V."/>
            <person name="Hugenholtz P."/>
            <person name="Kyrpides N.C."/>
            <person name="Klenk H.P."/>
        </authorList>
    </citation>
    <scope>NUCLEOTIDE SEQUENCE [LARGE SCALE GENOMIC DNA]</scope>
    <source>
        <strain evidence="7">ATCC BAA-1197 / DSM 17291 / Cas60314</strain>
    </source>
</reference>
<feature type="transmembrane region" description="Helical" evidence="5">
    <location>
        <begin position="282"/>
        <end position="303"/>
    </location>
</feature>
<keyword evidence="4 5" id="KW-0472">Membrane</keyword>
<feature type="transmembrane region" description="Helical" evidence="5">
    <location>
        <begin position="252"/>
        <end position="275"/>
    </location>
</feature>
<evidence type="ECO:0000256" key="5">
    <source>
        <dbReference type="HAMAP-Rule" id="MF_01600"/>
    </source>
</evidence>
<organism evidence="6 7">
    <name type="scientific">Thermovirga lienii (strain ATCC BAA-1197 / DSM 17291 / Cas60314)</name>
    <dbReference type="NCBI Taxonomy" id="580340"/>
    <lineage>
        <taxon>Bacteria</taxon>
        <taxon>Thermotogati</taxon>
        <taxon>Synergistota</taxon>
        <taxon>Synergistia</taxon>
        <taxon>Synergistales</taxon>
        <taxon>Thermovirgaceae</taxon>
        <taxon>Thermovirga</taxon>
    </lineage>
</organism>
<dbReference type="PANTHER" id="PTHR39344:SF1">
    <property type="entry name" value="UPF0182 PROTEIN SLL1060"/>
    <property type="match status" value="1"/>
</dbReference>
<evidence type="ECO:0000256" key="4">
    <source>
        <dbReference type="ARBA" id="ARBA00023136"/>
    </source>
</evidence>
<keyword evidence="3 5" id="KW-1133">Transmembrane helix</keyword>
<dbReference type="GO" id="GO:0005576">
    <property type="term" value="C:extracellular region"/>
    <property type="evidence" value="ECO:0007669"/>
    <property type="project" value="TreeGrafter"/>
</dbReference>
<feature type="transmembrane region" description="Helical" evidence="5">
    <location>
        <begin position="113"/>
        <end position="131"/>
    </location>
</feature>
<keyword evidence="2 5" id="KW-0812">Transmembrane</keyword>
<dbReference type="eggNOG" id="COG1615">
    <property type="taxonomic scope" value="Bacteria"/>
</dbReference>
<comment type="similarity">
    <text evidence="5">Belongs to the UPF0182 family.</text>
</comment>
<sequence>MSMRDIFHGGGEGKPLNLPALKFKKGLLVLLALLVFSTVFFPAFAKFYTDWLWFDARGFSAVFWKQVLPQWGLFLAASIGAFIILTTSWLLARKDAASLDIEGITPIPTKRSGVIVVIVAFLISIMNGLGVKSQWDVVLRFLNKALFSSSDPIFGKNIAFYVFDLPFYSLLQDWLVGILITALLGSTLIFVLAWIPQMREQSHFSLPQKARRHLSVLGALCVASWGAGFWLERFNLLFSPQGVVFGAGYTDIHARLLGINVMFALSMIVAILLLVNIMRRTWKLAAVALVLLVASNIVIRGVYPGIVQKYVVEPNEYQKEAPYIQYNIESTLKAYGLDSLKTVDFLPANSVTWEQIQKEKETINNIRLWDYRPLLRTYKQLQEIRSYYDFNDIDIDRYNLGGSYRQVMLSARELDLQQLQNPTWVNMHLEFTHGYGVVMNPVTEIDPEGKPVFFIKDLPPRISVPLEIERPQIYYGEKVQPYVLVKTKIKEFDYPMGGANVRTTYEGTGGVAIGSIWRRLAFAVRFRDSQILFTDAILPESRIMFYRSIGERVRKVAPFLLYDNDPYLTIMDGKLVWVQDAYTATNLYPYSEPVSTPAGRINYIRNSVKVTVDAYNGEMNFYIADTEDPLVKSWAKIFPTLFKPMDEAPASFRKHIRYPKGLFLIQSEIFRTYHMKDTNTFYNKEDVWELPKSGKAGSLNAYYVIMKLAGEERAEFMLIAPFTPVGRDNMIAWIAGRSDGDNYGELLVYQFPKQKLIYGPTQVEALIDQDPEISAQLSLWSQRGSDVIRGNLLVIPTGDSLLYVQPLYLRAENSDLPELKRVIVSSGGRVAWGERLEEALTNLLGPAPDKGIQKAKPSIVTQKREPDGSLLEGKSPEVLAQEAKIAFEAAKEAAQKGDWAAYGSRLKELEEVLTELLQRLSETESNKIE</sequence>
<dbReference type="STRING" id="580340.Tlie_0056"/>
<keyword evidence="7" id="KW-1185">Reference proteome</keyword>
<reference evidence="7" key="1">
    <citation type="submission" date="2011-10" db="EMBL/GenBank/DDBJ databases">
        <title>The complete genome of chromosome of Thermovirga lienii DSM 17291.</title>
        <authorList>
            <consortium name="US DOE Joint Genome Institute (JGI-PGF)"/>
            <person name="Lucas S."/>
            <person name="Copeland A."/>
            <person name="Lapidus A."/>
            <person name="Glavina del Rio T."/>
            <person name="Dalin E."/>
            <person name="Tice H."/>
            <person name="Bruce D."/>
            <person name="Goodwin L."/>
            <person name="Pitluck S."/>
            <person name="Peters L."/>
            <person name="Mikhailova N."/>
            <person name="Saunders E."/>
            <person name="Kyrpides N."/>
            <person name="Mavromatis K."/>
            <person name="Ivanova N."/>
            <person name="Last F.I."/>
            <person name="Brettin T."/>
            <person name="Detter J.C."/>
            <person name="Han C."/>
            <person name="Larimer F."/>
            <person name="Land M."/>
            <person name="Hauser L."/>
            <person name="Markowitz V."/>
            <person name="Cheng J.-F."/>
            <person name="Hugenholtz P."/>
            <person name="Woyke T."/>
            <person name="Wu D."/>
            <person name="Spring S."/>
            <person name="Schroeder M."/>
            <person name="Brambilla E.-M."/>
            <person name="Klenk H.-P."/>
            <person name="Eisen J.A."/>
        </authorList>
    </citation>
    <scope>NUCLEOTIDE SEQUENCE [LARGE SCALE GENOMIC DNA]</scope>
    <source>
        <strain evidence="7">ATCC BAA-1197 / DSM 17291 / Cas60314</strain>
    </source>
</reference>
<dbReference type="AlphaFoldDB" id="G7V5H5"/>
<dbReference type="KEGG" id="tli:Tlie_0056"/>
<proteinExistence type="inferred from homology"/>
<dbReference type="HAMAP" id="MF_01600">
    <property type="entry name" value="UPF0182"/>
    <property type="match status" value="1"/>
</dbReference>
<evidence type="ECO:0000256" key="2">
    <source>
        <dbReference type="ARBA" id="ARBA00022692"/>
    </source>
</evidence>
<name>G7V5H5_THELD</name>
<dbReference type="PANTHER" id="PTHR39344">
    <property type="entry name" value="UPF0182 PROTEIN SLL1060"/>
    <property type="match status" value="1"/>
</dbReference>
<dbReference type="OrthoDB" id="9763654at2"/>